<comment type="caution">
    <text evidence="1">The sequence shown here is derived from an EMBL/GenBank/DDBJ whole genome shotgun (WGS) entry which is preliminary data.</text>
</comment>
<dbReference type="EMBL" id="SHKM01000002">
    <property type="protein sequence ID" value="RZT76815.1"/>
    <property type="molecule type" value="Genomic_DNA"/>
</dbReference>
<name>A0ABY0IPX1_9RHOO</name>
<evidence type="ECO:0000313" key="2">
    <source>
        <dbReference type="Proteomes" id="UP000292136"/>
    </source>
</evidence>
<dbReference type="InterPro" id="IPR053205">
    <property type="entry name" value="GHMP_kinase_L-arabinokinase"/>
</dbReference>
<dbReference type="SUPFAM" id="SSF53756">
    <property type="entry name" value="UDP-Glycosyltransferase/glycogen phosphorylase"/>
    <property type="match status" value="1"/>
</dbReference>
<keyword evidence="2" id="KW-1185">Reference proteome</keyword>
<proteinExistence type="predicted"/>
<evidence type="ECO:0000313" key="1">
    <source>
        <dbReference type="EMBL" id="RZT76815.1"/>
    </source>
</evidence>
<sequence length="358" mass="38450">MPHLVVYISGHGFGHIAQTGPVLDALRQLQPALRLTVVSGAPEFKLRQRIGGDFVLVPRAADFGFVMSDAFRIDRAASAAAYRDFHSGWEERVAAEADFLQGLDADLLLSNVAYLPLAAAERLGLPAYAMSSLNWADLFAHEFAGETWAPPLHGQMLAAYRSALSFFRLAPAMAMPDLPQARPVDPVARLGTRQDGLLRQVLGVGQGTRLVLAALGGIATRLPAQTWPAQPDLHWLVPAAWGVARPDMSAFEPLGWDFADLLASVDAVVGKPGYGTFAEAACNGTPMLYARRPDWPEQEALIPWLQAHAVCREVEESALQAGDLGADLAALWQQPVPPRPQPRGALLVAACLHQALGG</sequence>
<accession>A0ABY0IPX1</accession>
<dbReference type="PANTHER" id="PTHR38134">
    <property type="entry name" value="SLR1395 PROTEIN"/>
    <property type="match status" value="1"/>
</dbReference>
<evidence type="ECO:0008006" key="3">
    <source>
        <dbReference type="Google" id="ProtNLM"/>
    </source>
</evidence>
<protein>
    <recommendedName>
        <fullName evidence="3">Glycosyl transferase, UDP-glucuronosyltransferase</fullName>
    </recommendedName>
</protein>
<gene>
    <name evidence="1" type="ORF">EV678_2698</name>
</gene>
<dbReference type="Gene3D" id="3.40.50.2000">
    <property type="entry name" value="Glycogen Phosphorylase B"/>
    <property type="match status" value="1"/>
</dbReference>
<reference evidence="1 2" key="1">
    <citation type="submission" date="2019-02" db="EMBL/GenBank/DDBJ databases">
        <title>Genomic Encyclopedia of Type Strains, Phase IV (KMG-IV): sequencing the most valuable type-strain genomes for metagenomic binning, comparative biology and taxonomic classification.</title>
        <authorList>
            <person name="Goeker M."/>
        </authorList>
    </citation>
    <scope>NUCLEOTIDE SEQUENCE [LARGE SCALE GENOMIC DNA]</scope>
    <source>
        <strain evidence="1 2">DSM 21223</strain>
    </source>
</reference>
<dbReference type="RefSeq" id="WP_130459876.1">
    <property type="nucleotide sequence ID" value="NZ_SHKM01000002.1"/>
</dbReference>
<dbReference type="Proteomes" id="UP000292136">
    <property type="component" value="Unassembled WGS sequence"/>
</dbReference>
<organism evidence="1 2">
    <name type="scientific">Azospira oryzae</name>
    <dbReference type="NCBI Taxonomy" id="146939"/>
    <lineage>
        <taxon>Bacteria</taxon>
        <taxon>Pseudomonadati</taxon>
        <taxon>Pseudomonadota</taxon>
        <taxon>Betaproteobacteria</taxon>
        <taxon>Rhodocyclales</taxon>
        <taxon>Rhodocyclaceae</taxon>
        <taxon>Azospira</taxon>
    </lineage>
</organism>
<dbReference type="PANTHER" id="PTHR38134:SF2">
    <property type="entry name" value="GALACTOKINASE"/>
    <property type="match status" value="1"/>
</dbReference>